<evidence type="ECO:0000259" key="13">
    <source>
        <dbReference type="PROSITE" id="PS51722"/>
    </source>
</evidence>
<dbReference type="GO" id="GO:0005524">
    <property type="term" value="F:ATP binding"/>
    <property type="evidence" value="ECO:0007669"/>
    <property type="project" value="UniProtKB-KW"/>
</dbReference>
<dbReference type="PRINTS" id="PR00315">
    <property type="entry name" value="ELONGATNFCT"/>
</dbReference>
<comment type="caution">
    <text evidence="12">Lacks conserved residue(s) required for the propagation of feature annotation.</text>
</comment>
<gene>
    <name evidence="14" type="primary">cysNC_1</name>
    <name evidence="12" type="synonym">cysN</name>
    <name evidence="14" type="ORF">Pla8534_01130</name>
</gene>
<feature type="binding site" evidence="12">
    <location>
        <begin position="166"/>
        <end position="169"/>
    </location>
    <ligand>
        <name>GTP</name>
        <dbReference type="ChEBI" id="CHEBI:37565"/>
    </ligand>
</feature>
<dbReference type="AlphaFoldDB" id="A0A518DKK7"/>
<name>A0A518DKK7_9BACT</name>
<dbReference type="GO" id="GO:0004020">
    <property type="term" value="F:adenylylsulfate kinase activity"/>
    <property type="evidence" value="ECO:0007669"/>
    <property type="project" value="InterPro"/>
</dbReference>
<dbReference type="NCBIfam" id="TIGR00455">
    <property type="entry name" value="apsK"/>
    <property type="match status" value="1"/>
</dbReference>
<proteinExistence type="inferred from homology"/>
<evidence type="ECO:0000256" key="12">
    <source>
        <dbReference type="HAMAP-Rule" id="MF_00062"/>
    </source>
</evidence>
<dbReference type="Gene3D" id="3.40.50.300">
    <property type="entry name" value="P-loop containing nucleotide triphosphate hydrolases"/>
    <property type="match status" value="2"/>
</dbReference>
<dbReference type="GO" id="GO:0000103">
    <property type="term" value="P:sulfate assimilation"/>
    <property type="evidence" value="ECO:0007669"/>
    <property type="project" value="UniProtKB-UniRule"/>
</dbReference>
<evidence type="ECO:0000313" key="14">
    <source>
        <dbReference type="EMBL" id="QDU92367.1"/>
    </source>
</evidence>
<keyword evidence="7 12" id="KW-0547">Nucleotide-binding</keyword>
<comment type="catalytic activity">
    <reaction evidence="11 12">
        <text>sulfate + ATP + H(+) = adenosine 5'-phosphosulfate + diphosphate</text>
        <dbReference type="Rhea" id="RHEA:18133"/>
        <dbReference type="ChEBI" id="CHEBI:15378"/>
        <dbReference type="ChEBI" id="CHEBI:16189"/>
        <dbReference type="ChEBI" id="CHEBI:30616"/>
        <dbReference type="ChEBI" id="CHEBI:33019"/>
        <dbReference type="ChEBI" id="CHEBI:58243"/>
        <dbReference type="EC" id="2.7.7.4"/>
    </reaction>
</comment>
<dbReference type="NCBIfam" id="NF003013">
    <property type="entry name" value="PRK03846.1"/>
    <property type="match status" value="1"/>
</dbReference>
<evidence type="ECO:0000256" key="8">
    <source>
        <dbReference type="ARBA" id="ARBA00022840"/>
    </source>
</evidence>
<keyword evidence="9 12" id="KW-0342">GTP-binding</keyword>
<dbReference type="GO" id="GO:0005525">
    <property type="term" value="F:GTP binding"/>
    <property type="evidence" value="ECO:0007669"/>
    <property type="project" value="UniProtKB-UniRule"/>
</dbReference>
<dbReference type="InterPro" id="IPR009001">
    <property type="entry name" value="Transl_elong_EF1A/Init_IF2_C"/>
</dbReference>
<dbReference type="InterPro" id="IPR031157">
    <property type="entry name" value="G_TR_CS"/>
</dbReference>
<dbReference type="PANTHER" id="PTHR23115">
    <property type="entry name" value="TRANSLATION FACTOR"/>
    <property type="match status" value="1"/>
</dbReference>
<sequence length="654" mass="71887">MATIRSLNEAAPANEEKHPIPQIDLLRFLTCGSVDDGKSTLIGRLLLETGAVYEDQLAALAQDSIRLGTAGKAIDPALLMDGLEDERQQGITIDVAYRYFQTDRRKFISADSPGHEQYTRNMATAASTSQLAIILVDARKGLLSQTRRHSYIASLLGIRHLVLAVNKMDLVDYSQTIFEQICTEYREFVRQLNAPAVRCLPISGLQGDNVTTLSDRMPWFQEQPLLELLEMVEVDSDASHSAFRFPVQRVSRPHAEFRGYCGTVAAGSITIGDPVLVLPGGQTSRVQSIVSFDGDLPSVSAGAAVALTLEDEIDIARGDMLVDPEQPAHFAKEFEANIVWMSPQPLIPQKSYWLKHSTRRTTGEVHSLIYRTDVNTLNRVEVPSLALNETGRCRMRTHAPLAFDPYTVNRQTGSFILVDRVTHETIAAGMIVEPETNQESSSQWGIELQSPKLQFTPSRITSGQRVARFGRPACTLLLTGLSGSGKTTIAFALEERLFALGTAVTVLDGQNLRHGISRELGFSAAERSENLRRAAEIAALFNNSGIVCIAALAAPDESTRKQAQKVIGKERVLHVHLDAPLEVCRQRDLSGRYLAADRGDIRDFPGVTANYESPTDADLVLPTHEWSVEQCVAAIEKRLVSYWNNAGQGTNGTE</sequence>
<feature type="binding site" evidence="12">
    <location>
        <begin position="32"/>
        <end position="39"/>
    </location>
    <ligand>
        <name>GTP</name>
        <dbReference type="ChEBI" id="CHEBI:37565"/>
    </ligand>
</feature>
<comment type="similarity">
    <text evidence="12">Belongs to the TRAFAC class translation factor GTPase superfamily. Classic translation factor GTPase family. CysN/NodQ subfamily.</text>
</comment>
<dbReference type="HAMAP" id="MF_00062">
    <property type="entry name" value="Sulf_adenylyltr_sub1"/>
    <property type="match status" value="1"/>
</dbReference>
<dbReference type="InterPro" id="IPR054696">
    <property type="entry name" value="GTP-eEF1A_C"/>
</dbReference>
<dbReference type="SUPFAM" id="SSF50447">
    <property type="entry name" value="Translation proteins"/>
    <property type="match status" value="1"/>
</dbReference>
<accession>A0A518DKK7</accession>
<dbReference type="Pfam" id="PF00009">
    <property type="entry name" value="GTP_EFTU"/>
    <property type="match status" value="1"/>
</dbReference>
<dbReference type="CDD" id="cd04166">
    <property type="entry name" value="CysN_ATPS"/>
    <property type="match status" value="1"/>
</dbReference>
<dbReference type="CDD" id="cd03695">
    <property type="entry name" value="CysN_NodQ_II"/>
    <property type="match status" value="1"/>
</dbReference>
<dbReference type="SUPFAM" id="SSF52540">
    <property type="entry name" value="P-loop containing nucleoside triphosphate hydrolases"/>
    <property type="match status" value="2"/>
</dbReference>
<comment type="similarity">
    <text evidence="4">In the N-terminal section; belongs to the TRAFAC class translation factor GTPase superfamily. Classic translation factor GTPase family. CysN/NodQ subfamily.</text>
</comment>
<dbReference type="Pfam" id="PF01583">
    <property type="entry name" value="APS_kinase"/>
    <property type="match status" value="1"/>
</dbReference>
<evidence type="ECO:0000256" key="3">
    <source>
        <dbReference type="ARBA" id="ARBA00005438"/>
    </source>
</evidence>
<dbReference type="UniPathway" id="UPA00140">
    <property type="reaction ID" value="UER00204"/>
</dbReference>
<dbReference type="InterPro" id="IPR000795">
    <property type="entry name" value="T_Tr_GTP-bd_dom"/>
</dbReference>
<evidence type="ECO:0000256" key="11">
    <source>
        <dbReference type="ARBA" id="ARBA00049370"/>
    </source>
</evidence>
<evidence type="ECO:0000256" key="4">
    <source>
        <dbReference type="ARBA" id="ARBA00007237"/>
    </source>
</evidence>
<dbReference type="OrthoDB" id="9804504at2"/>
<dbReference type="InterPro" id="IPR044139">
    <property type="entry name" value="CysN_NoDQ_III"/>
</dbReference>
<dbReference type="InterPro" id="IPR011779">
    <property type="entry name" value="SO4_adenylTrfase_lsu"/>
</dbReference>
<dbReference type="PROSITE" id="PS00301">
    <property type="entry name" value="G_TR_1"/>
    <property type="match status" value="1"/>
</dbReference>
<dbReference type="NCBIfam" id="NF003478">
    <property type="entry name" value="PRK05124.1"/>
    <property type="match status" value="1"/>
</dbReference>
<evidence type="ECO:0000256" key="10">
    <source>
        <dbReference type="ARBA" id="ARBA00023268"/>
    </source>
</evidence>
<dbReference type="NCBIfam" id="NF004035">
    <property type="entry name" value="PRK05506.1"/>
    <property type="match status" value="1"/>
</dbReference>
<dbReference type="SUPFAM" id="SSF50465">
    <property type="entry name" value="EF-Tu/eEF-1alpha/eIF2-gamma C-terminal domain"/>
    <property type="match status" value="1"/>
</dbReference>
<evidence type="ECO:0000256" key="5">
    <source>
        <dbReference type="ARBA" id="ARBA00022679"/>
    </source>
</evidence>
<keyword evidence="15" id="KW-1185">Reference proteome</keyword>
<keyword evidence="10" id="KW-0511">Multifunctional enzyme</keyword>
<dbReference type="InterPro" id="IPR002891">
    <property type="entry name" value="APS"/>
</dbReference>
<dbReference type="KEGG" id="lcre:Pla8534_01130"/>
<comment type="function">
    <text evidence="12">With CysD forms the ATP sulfurylase (ATPS) that catalyzes the adenylation of sulfate producing adenosine 5'-phosphosulfate (APS) and diphosphate, the first enzymatic step in sulfur assimilation pathway. APS synthesis involves the formation of a high-energy phosphoric-sulfuric acid anhydride bond driven by GTP hydrolysis by CysN coupled to ATP hydrolysis by CysD.</text>
</comment>
<dbReference type="InterPro" id="IPR027417">
    <property type="entry name" value="P-loop_NTPase"/>
</dbReference>
<dbReference type="CDD" id="cd04095">
    <property type="entry name" value="CysN_NoDQ_III"/>
    <property type="match status" value="1"/>
</dbReference>
<evidence type="ECO:0000256" key="7">
    <source>
        <dbReference type="ARBA" id="ARBA00022741"/>
    </source>
</evidence>
<dbReference type="GO" id="GO:0004781">
    <property type="term" value="F:sulfate adenylyltransferase (ATP) activity"/>
    <property type="evidence" value="ECO:0007669"/>
    <property type="project" value="UniProtKB-UniRule"/>
</dbReference>
<comment type="catalytic activity">
    <reaction evidence="1">
        <text>adenosine 5'-phosphosulfate + ATP = 3'-phosphoadenylyl sulfate + ADP + H(+)</text>
        <dbReference type="Rhea" id="RHEA:24152"/>
        <dbReference type="ChEBI" id="CHEBI:15378"/>
        <dbReference type="ChEBI" id="CHEBI:30616"/>
        <dbReference type="ChEBI" id="CHEBI:58243"/>
        <dbReference type="ChEBI" id="CHEBI:58339"/>
        <dbReference type="ChEBI" id="CHEBI:456216"/>
        <dbReference type="EC" id="2.7.1.25"/>
    </reaction>
</comment>
<comment type="similarity">
    <text evidence="3">In the C-terminal section; belongs to the APS kinase family.</text>
</comment>
<dbReference type="Pfam" id="PF22594">
    <property type="entry name" value="GTP-eEF1A_C"/>
    <property type="match status" value="1"/>
</dbReference>
<organism evidence="14 15">
    <name type="scientific">Lignipirellula cremea</name>
    <dbReference type="NCBI Taxonomy" id="2528010"/>
    <lineage>
        <taxon>Bacteria</taxon>
        <taxon>Pseudomonadati</taxon>
        <taxon>Planctomycetota</taxon>
        <taxon>Planctomycetia</taxon>
        <taxon>Pirellulales</taxon>
        <taxon>Pirellulaceae</taxon>
        <taxon>Lignipirellula</taxon>
    </lineage>
</organism>
<dbReference type="InterPro" id="IPR050100">
    <property type="entry name" value="TRAFAC_GTPase_members"/>
</dbReference>
<dbReference type="InterPro" id="IPR059117">
    <property type="entry name" value="APS_kinase_dom"/>
</dbReference>
<dbReference type="InterPro" id="IPR044138">
    <property type="entry name" value="CysN_II"/>
</dbReference>
<keyword evidence="6 12" id="KW-0548">Nucleotidyltransferase</keyword>
<dbReference type="Proteomes" id="UP000317648">
    <property type="component" value="Chromosome"/>
</dbReference>
<evidence type="ECO:0000256" key="6">
    <source>
        <dbReference type="ARBA" id="ARBA00022695"/>
    </source>
</evidence>
<dbReference type="PROSITE" id="PS51722">
    <property type="entry name" value="G_TR_2"/>
    <property type="match status" value="1"/>
</dbReference>
<evidence type="ECO:0000313" key="15">
    <source>
        <dbReference type="Proteomes" id="UP000317648"/>
    </source>
</evidence>
<dbReference type="GO" id="GO:0003924">
    <property type="term" value="F:GTPase activity"/>
    <property type="evidence" value="ECO:0007669"/>
    <property type="project" value="InterPro"/>
</dbReference>
<evidence type="ECO:0000256" key="1">
    <source>
        <dbReference type="ARBA" id="ARBA00001823"/>
    </source>
</evidence>
<dbReference type="CDD" id="cd02027">
    <property type="entry name" value="APSK"/>
    <property type="match status" value="1"/>
</dbReference>
<comment type="function">
    <text evidence="2">APS kinase catalyzes the synthesis of activated sulfate.</text>
</comment>
<comment type="subunit">
    <text evidence="12">Heterodimer composed of CysD, the smaller subunit, and CysN.</text>
</comment>
<evidence type="ECO:0000256" key="9">
    <source>
        <dbReference type="ARBA" id="ARBA00023134"/>
    </source>
</evidence>
<dbReference type="EC" id="2.7.7.4" evidence="12"/>
<dbReference type="InterPro" id="IPR009000">
    <property type="entry name" value="Transl_B-barrel_sf"/>
</dbReference>
<dbReference type="NCBIfam" id="TIGR02034">
    <property type="entry name" value="CysN"/>
    <property type="match status" value="1"/>
</dbReference>
<keyword evidence="8 12" id="KW-0067">ATP-binding</keyword>
<comment type="pathway">
    <text evidence="12">Sulfur metabolism; hydrogen sulfide biosynthesis; sulfite from sulfate: step 1/3.</text>
</comment>
<dbReference type="InterPro" id="IPR041757">
    <property type="entry name" value="CysN_GTP-bd"/>
</dbReference>
<evidence type="ECO:0000256" key="2">
    <source>
        <dbReference type="ARBA" id="ARBA00002357"/>
    </source>
</evidence>
<reference evidence="14 15" key="1">
    <citation type="submission" date="2019-02" db="EMBL/GenBank/DDBJ databases">
        <title>Deep-cultivation of Planctomycetes and their phenomic and genomic characterization uncovers novel biology.</title>
        <authorList>
            <person name="Wiegand S."/>
            <person name="Jogler M."/>
            <person name="Boedeker C."/>
            <person name="Pinto D."/>
            <person name="Vollmers J."/>
            <person name="Rivas-Marin E."/>
            <person name="Kohn T."/>
            <person name="Peeters S.H."/>
            <person name="Heuer A."/>
            <person name="Rast P."/>
            <person name="Oberbeckmann S."/>
            <person name="Bunk B."/>
            <person name="Jeske O."/>
            <person name="Meyerdierks A."/>
            <person name="Storesund J.E."/>
            <person name="Kallscheuer N."/>
            <person name="Luecker S."/>
            <person name="Lage O.M."/>
            <person name="Pohl T."/>
            <person name="Merkel B.J."/>
            <person name="Hornburger P."/>
            <person name="Mueller R.-W."/>
            <person name="Bruemmer F."/>
            <person name="Labrenz M."/>
            <person name="Spormann A.M."/>
            <person name="Op den Camp H."/>
            <person name="Overmann J."/>
            <person name="Amann R."/>
            <person name="Jetten M.S.M."/>
            <person name="Mascher T."/>
            <person name="Medema M.H."/>
            <person name="Devos D.P."/>
            <person name="Kaster A.-K."/>
            <person name="Ovreas L."/>
            <person name="Rohde M."/>
            <person name="Galperin M.Y."/>
            <person name="Jogler C."/>
        </authorList>
    </citation>
    <scope>NUCLEOTIDE SEQUENCE [LARGE SCALE GENOMIC DNA]</scope>
    <source>
        <strain evidence="14 15">Pla85_3_4</strain>
    </source>
</reference>
<dbReference type="GO" id="GO:0070814">
    <property type="term" value="P:hydrogen sulfide biosynthetic process"/>
    <property type="evidence" value="ECO:0007669"/>
    <property type="project" value="UniProtKB-UniRule"/>
</dbReference>
<dbReference type="FunFam" id="3.40.50.300:FF:000119">
    <property type="entry name" value="Sulfate adenylyltransferase subunit 1"/>
    <property type="match status" value="1"/>
</dbReference>
<dbReference type="EMBL" id="CP036433">
    <property type="protein sequence ID" value="QDU92367.1"/>
    <property type="molecule type" value="Genomic_DNA"/>
</dbReference>
<keyword evidence="5 12" id="KW-0808">Transferase</keyword>
<protein>
    <recommendedName>
        <fullName evidence="12">Sulfate adenylyltransferase subunit 1</fullName>
        <ecNumber evidence="12">2.7.7.4</ecNumber>
    </recommendedName>
    <alternativeName>
        <fullName evidence="12">ATP-sulfurylase large subunit</fullName>
    </alternativeName>
    <alternativeName>
        <fullName evidence="12">Sulfate adenylate transferase</fullName>
        <shortName evidence="12">SAT</shortName>
    </alternativeName>
</protein>
<feature type="domain" description="Tr-type G" evidence="13">
    <location>
        <begin position="23"/>
        <end position="225"/>
    </location>
</feature>
<dbReference type="Gene3D" id="2.40.30.10">
    <property type="entry name" value="Translation factors"/>
    <property type="match status" value="2"/>
</dbReference>